<proteinExistence type="inferred from homology"/>
<feature type="transmembrane region" description="Helical" evidence="9">
    <location>
        <begin position="27"/>
        <end position="48"/>
    </location>
</feature>
<evidence type="ECO:0000256" key="2">
    <source>
        <dbReference type="ARBA" id="ARBA00009047"/>
    </source>
</evidence>
<feature type="transmembrane region" description="Helical" evidence="9">
    <location>
        <begin position="200"/>
        <end position="222"/>
    </location>
</feature>
<feature type="transmembrane region" description="Helical" evidence="9">
    <location>
        <begin position="157"/>
        <end position="179"/>
    </location>
</feature>
<dbReference type="GO" id="GO:0055085">
    <property type="term" value="P:transmembrane transport"/>
    <property type="evidence" value="ECO:0007669"/>
    <property type="project" value="InterPro"/>
</dbReference>
<feature type="transmembrane region" description="Helical" evidence="9">
    <location>
        <begin position="261"/>
        <end position="279"/>
    </location>
</feature>
<evidence type="ECO:0000256" key="8">
    <source>
        <dbReference type="ARBA" id="ARBA00023136"/>
    </source>
</evidence>
<dbReference type="Proteomes" id="UP000481852">
    <property type="component" value="Unassembled WGS sequence"/>
</dbReference>
<dbReference type="SUPFAM" id="SSF161098">
    <property type="entry name" value="MetI-like"/>
    <property type="match status" value="1"/>
</dbReference>
<evidence type="ECO:0000256" key="6">
    <source>
        <dbReference type="ARBA" id="ARBA00022692"/>
    </source>
</evidence>
<dbReference type="Gene3D" id="1.10.3720.10">
    <property type="entry name" value="MetI-like"/>
    <property type="match status" value="1"/>
</dbReference>
<keyword evidence="3 9" id="KW-0813">Transport</keyword>
<keyword evidence="5" id="KW-0762">Sugar transport</keyword>
<dbReference type="PROSITE" id="PS50928">
    <property type="entry name" value="ABC_TM1"/>
    <property type="match status" value="1"/>
</dbReference>
<dbReference type="AlphaFoldDB" id="A0A6L5X6H0"/>
<dbReference type="PANTHER" id="PTHR32243:SF50">
    <property type="entry name" value="MALTOSE_MALTODEXTRIN TRANSPORT SYSTEM PERMEASE PROTEIN MALG"/>
    <property type="match status" value="1"/>
</dbReference>
<dbReference type="RefSeq" id="WP_154524303.1">
    <property type="nucleotide sequence ID" value="NZ_JAXFDQ010000014.1"/>
</dbReference>
<dbReference type="InterPro" id="IPR050901">
    <property type="entry name" value="BP-dep_ABC_trans_perm"/>
</dbReference>
<feature type="transmembrane region" description="Helical" evidence="9">
    <location>
        <begin position="92"/>
        <end position="111"/>
    </location>
</feature>
<dbReference type="EMBL" id="VULZ01000004">
    <property type="protein sequence ID" value="MSS14474.1"/>
    <property type="molecule type" value="Genomic_DNA"/>
</dbReference>
<keyword evidence="8 9" id="KW-0472">Membrane</keyword>
<dbReference type="Pfam" id="PF00528">
    <property type="entry name" value="BPD_transp_1"/>
    <property type="match status" value="1"/>
</dbReference>
<feature type="domain" description="ABC transmembrane type-1" evidence="10">
    <location>
        <begin position="88"/>
        <end position="279"/>
    </location>
</feature>
<keyword evidence="12" id="KW-1185">Reference proteome</keyword>
<feature type="transmembrane region" description="Helical" evidence="9">
    <location>
        <begin position="123"/>
        <end position="145"/>
    </location>
</feature>
<evidence type="ECO:0000256" key="1">
    <source>
        <dbReference type="ARBA" id="ARBA00004651"/>
    </source>
</evidence>
<keyword evidence="6 9" id="KW-0812">Transmembrane</keyword>
<dbReference type="GO" id="GO:0005886">
    <property type="term" value="C:plasma membrane"/>
    <property type="evidence" value="ECO:0007669"/>
    <property type="project" value="UniProtKB-SubCell"/>
</dbReference>
<sequence>MNQEPDRIKSLPASEKRRHSREWHRNLRLSVIAVIIAVVFLFPIYWMLQLSFKSDMETFGKVLTYFPHEFTIDPWMANLGDKDFIASLRNSFLNGLFTMILTMLFGIPAAYGMGRYKVRGYQAFLLIFLVAQMLPASLMLTPMYLTFSKMHLLGTYAAPPIAIAAGAVPFAVVTLRPYFKSVPVTLDEAARIDGCNALQAFFLVMIPAVKTGIITIVTISFLNGWNDLMYSMTFNVKPEMRPLTANIHKFQSKYGTKWNCIMAYGAILVLPVIFMFIFLQKYIVGGMTAGAVKE</sequence>
<comment type="caution">
    <text evidence="11">The sequence shown here is derived from an EMBL/GenBank/DDBJ whole genome shotgun (WGS) entry which is preliminary data.</text>
</comment>
<evidence type="ECO:0000256" key="7">
    <source>
        <dbReference type="ARBA" id="ARBA00022989"/>
    </source>
</evidence>
<evidence type="ECO:0000313" key="12">
    <source>
        <dbReference type="Proteomes" id="UP000481852"/>
    </source>
</evidence>
<name>A0A6L5X6H0_9FIRM</name>
<dbReference type="PANTHER" id="PTHR32243">
    <property type="entry name" value="MALTOSE TRANSPORT SYSTEM PERMEASE-RELATED"/>
    <property type="match status" value="1"/>
</dbReference>
<evidence type="ECO:0000313" key="11">
    <source>
        <dbReference type="EMBL" id="MSS14474.1"/>
    </source>
</evidence>
<comment type="subcellular location">
    <subcellularLocation>
        <location evidence="1 9">Cell membrane</location>
        <topology evidence="1 9">Multi-pass membrane protein</topology>
    </subcellularLocation>
</comment>
<evidence type="ECO:0000256" key="5">
    <source>
        <dbReference type="ARBA" id="ARBA00022597"/>
    </source>
</evidence>
<dbReference type="InterPro" id="IPR035906">
    <property type="entry name" value="MetI-like_sf"/>
</dbReference>
<evidence type="ECO:0000256" key="3">
    <source>
        <dbReference type="ARBA" id="ARBA00022448"/>
    </source>
</evidence>
<comment type="similarity">
    <text evidence="2">Belongs to the binding-protein-dependent transport system permease family. MalFG subfamily.</text>
</comment>
<keyword evidence="7 9" id="KW-1133">Transmembrane helix</keyword>
<evidence type="ECO:0000256" key="4">
    <source>
        <dbReference type="ARBA" id="ARBA00022475"/>
    </source>
</evidence>
<reference evidence="11 12" key="1">
    <citation type="submission" date="2019-08" db="EMBL/GenBank/DDBJ databases">
        <title>In-depth cultivation of the pig gut microbiome towards novel bacterial diversity and tailored functional studies.</title>
        <authorList>
            <person name="Wylensek D."/>
            <person name="Hitch T.C.A."/>
            <person name="Clavel T."/>
        </authorList>
    </citation>
    <scope>NUCLEOTIDE SEQUENCE [LARGE SCALE GENOMIC DNA]</scope>
    <source>
        <strain evidence="11 12">Oil+RF-744-WCA-WT-11</strain>
    </source>
</reference>
<protein>
    <submittedName>
        <fullName evidence="11">Carbohydrate ABC transporter permease</fullName>
    </submittedName>
</protein>
<evidence type="ECO:0000259" key="10">
    <source>
        <dbReference type="PROSITE" id="PS50928"/>
    </source>
</evidence>
<keyword evidence="4" id="KW-1003">Cell membrane</keyword>
<evidence type="ECO:0000256" key="9">
    <source>
        <dbReference type="RuleBase" id="RU363032"/>
    </source>
</evidence>
<dbReference type="CDD" id="cd06261">
    <property type="entry name" value="TM_PBP2"/>
    <property type="match status" value="1"/>
</dbReference>
<organism evidence="11 12">
    <name type="scientific">Porcincola intestinalis</name>
    <dbReference type="NCBI Taxonomy" id="2606632"/>
    <lineage>
        <taxon>Bacteria</taxon>
        <taxon>Bacillati</taxon>
        <taxon>Bacillota</taxon>
        <taxon>Clostridia</taxon>
        <taxon>Lachnospirales</taxon>
        <taxon>Lachnospiraceae</taxon>
        <taxon>Porcincola</taxon>
    </lineage>
</organism>
<dbReference type="InterPro" id="IPR000515">
    <property type="entry name" value="MetI-like"/>
</dbReference>
<accession>A0A6L5X6H0</accession>
<gene>
    <name evidence="11" type="ORF">FYJ35_05360</name>
</gene>